<dbReference type="Pfam" id="PF24714">
    <property type="entry name" value="TOR1L1_N"/>
    <property type="match status" value="1"/>
</dbReference>
<dbReference type="AlphaFoldDB" id="A0AAD8H905"/>
<keyword evidence="4" id="KW-1185">Reference proteome</keyword>
<feature type="domain" description="TORTIFOLIA1/SINE1-2 N-terminal" evidence="2">
    <location>
        <begin position="16"/>
        <end position="287"/>
    </location>
</feature>
<gene>
    <name evidence="3" type="ORF">POM88_038913</name>
</gene>
<dbReference type="EMBL" id="JAUIZM010000009">
    <property type="protein sequence ID" value="KAK1363352.1"/>
    <property type="molecule type" value="Genomic_DNA"/>
</dbReference>
<proteinExistence type="predicted"/>
<dbReference type="GO" id="GO:0008017">
    <property type="term" value="F:microtubule binding"/>
    <property type="evidence" value="ECO:0007669"/>
    <property type="project" value="InterPro"/>
</dbReference>
<feature type="region of interest" description="Disordered" evidence="1">
    <location>
        <begin position="293"/>
        <end position="355"/>
    </location>
</feature>
<evidence type="ECO:0000313" key="4">
    <source>
        <dbReference type="Proteomes" id="UP001237642"/>
    </source>
</evidence>
<dbReference type="Proteomes" id="UP001237642">
    <property type="component" value="Unassembled WGS sequence"/>
</dbReference>
<dbReference type="InterPro" id="IPR016024">
    <property type="entry name" value="ARM-type_fold"/>
</dbReference>
<dbReference type="PANTHER" id="PTHR31355">
    <property type="entry name" value="MICROTUBULE-ASSOCIATED PROTEIN TORTIFOLIA1"/>
    <property type="match status" value="1"/>
</dbReference>
<dbReference type="InterPro" id="IPR033337">
    <property type="entry name" value="TORTIFOLIA1/SINE1-2"/>
</dbReference>
<dbReference type="FunFam" id="1.25.10.10:FF:000549">
    <property type="entry name" value="ARM repeat superfamily protein"/>
    <property type="match status" value="1"/>
</dbReference>
<evidence type="ECO:0000259" key="2">
    <source>
        <dbReference type="Pfam" id="PF24714"/>
    </source>
</evidence>
<protein>
    <submittedName>
        <fullName evidence="3">Microtubule-associated protein TORTIFOLIA1-like</fullName>
    </submittedName>
</protein>
<dbReference type="InterPro" id="IPR057600">
    <property type="entry name" value="TORTIFOLIA1/SINE1-2_N"/>
</dbReference>
<reference evidence="3" key="1">
    <citation type="submission" date="2023-02" db="EMBL/GenBank/DDBJ databases">
        <title>Genome of toxic invasive species Heracleum sosnowskyi carries increased number of genes despite the absence of recent whole-genome duplications.</title>
        <authorList>
            <person name="Schelkunov M."/>
            <person name="Shtratnikova V."/>
            <person name="Makarenko M."/>
            <person name="Klepikova A."/>
            <person name="Omelchenko D."/>
            <person name="Novikova G."/>
            <person name="Obukhova E."/>
            <person name="Bogdanov V."/>
            <person name="Penin A."/>
            <person name="Logacheva M."/>
        </authorList>
    </citation>
    <scope>NUCLEOTIDE SEQUENCE</scope>
    <source>
        <strain evidence="3">Hsosn_3</strain>
        <tissue evidence="3">Leaf</tissue>
    </source>
</reference>
<accession>A0AAD8H905</accession>
<organism evidence="3 4">
    <name type="scientific">Heracleum sosnowskyi</name>
    <dbReference type="NCBI Taxonomy" id="360622"/>
    <lineage>
        <taxon>Eukaryota</taxon>
        <taxon>Viridiplantae</taxon>
        <taxon>Streptophyta</taxon>
        <taxon>Embryophyta</taxon>
        <taxon>Tracheophyta</taxon>
        <taxon>Spermatophyta</taxon>
        <taxon>Magnoliopsida</taxon>
        <taxon>eudicotyledons</taxon>
        <taxon>Gunneridae</taxon>
        <taxon>Pentapetalae</taxon>
        <taxon>asterids</taxon>
        <taxon>campanulids</taxon>
        <taxon>Apiales</taxon>
        <taxon>Apiaceae</taxon>
        <taxon>Apioideae</taxon>
        <taxon>apioid superclade</taxon>
        <taxon>Tordylieae</taxon>
        <taxon>Tordyliinae</taxon>
        <taxon>Heracleum</taxon>
    </lineage>
</organism>
<dbReference type="PANTHER" id="PTHR31355:SF8">
    <property type="entry name" value="TORTIFOLIA1-LIKE PROTEIN 3"/>
    <property type="match status" value="1"/>
</dbReference>
<dbReference type="GO" id="GO:0005874">
    <property type="term" value="C:microtubule"/>
    <property type="evidence" value="ECO:0007669"/>
    <property type="project" value="InterPro"/>
</dbReference>
<reference evidence="3" key="2">
    <citation type="submission" date="2023-05" db="EMBL/GenBank/DDBJ databases">
        <authorList>
            <person name="Schelkunov M.I."/>
        </authorList>
    </citation>
    <scope>NUCLEOTIDE SEQUENCE</scope>
    <source>
        <strain evidence="3">Hsosn_3</strain>
        <tissue evidence="3">Leaf</tissue>
    </source>
</reference>
<sequence length="558" mass="60935">MAAKNSTNQGMLTERDFKQHVLSCLTKLSDRDTYSSAATELESIAKNLKHDNIPPFVASITATDSSDKSLVRKQCVKLISIISECHGNLISPHLSKILSSIIRRLCDPNSAVRSACITAISSISSHITKPPFSLIAKPIVDALVTAQEMNFQSGAALCLAAAIDGSPDPEPVFLKRVMQRLEKLLRSECFKAKAALLSVFVSVIGVNGALSQQGVRNLVICLVEFVSSEDWGARKAAAEALGKLALVEKNLMIEYKVSCLKTFEAKRFDKVKVVRESMNEMVKAWKELPDELNDVSPAPKSQSASNELASEGQNLPSSKKSSTGSSVAPQGKQNHSLVSDAPQTNDSSLVTAGKTSLNKTAPAMFRKLDRMMPANQKSNIATPVSAVSVGSNWNEKVFDNSDEKKNRIDVSRARNEKEVENLSVIQKQLLQIENQQSILLNILQGFIGTSRNGMHALESRVHGLELALDEISYELAVPTGRMSNTNSSMKMCCKLPGTGFISSKFGRTNSPLLAVHNMSDENCRSSTHRLKDRRFQLQGDCGFILNPLAEVQDYSHRS</sequence>
<feature type="compositionally biased region" description="Low complexity" evidence="1">
    <location>
        <begin position="317"/>
        <end position="326"/>
    </location>
</feature>
<comment type="caution">
    <text evidence="3">The sequence shown here is derived from an EMBL/GenBank/DDBJ whole genome shotgun (WGS) entry which is preliminary data.</text>
</comment>
<name>A0AAD8H905_9APIA</name>
<dbReference type="SUPFAM" id="SSF48371">
    <property type="entry name" value="ARM repeat"/>
    <property type="match status" value="1"/>
</dbReference>
<feature type="compositionally biased region" description="Polar residues" evidence="1">
    <location>
        <begin position="299"/>
        <end position="316"/>
    </location>
</feature>
<evidence type="ECO:0000313" key="3">
    <source>
        <dbReference type="EMBL" id="KAK1363352.1"/>
    </source>
</evidence>
<dbReference type="InterPro" id="IPR011989">
    <property type="entry name" value="ARM-like"/>
</dbReference>
<dbReference type="Gene3D" id="1.25.10.10">
    <property type="entry name" value="Leucine-rich Repeat Variant"/>
    <property type="match status" value="1"/>
</dbReference>
<feature type="compositionally biased region" description="Polar residues" evidence="1">
    <location>
        <begin position="327"/>
        <end position="355"/>
    </location>
</feature>
<evidence type="ECO:0000256" key="1">
    <source>
        <dbReference type="SAM" id="MobiDB-lite"/>
    </source>
</evidence>